<evidence type="ECO:0000256" key="4">
    <source>
        <dbReference type="RuleBase" id="RU004262"/>
    </source>
</evidence>
<dbReference type="PANTHER" id="PTHR11610:SF173">
    <property type="entry name" value="LIPASE DOMAIN-CONTAINING PROTEIN-RELATED"/>
    <property type="match status" value="1"/>
</dbReference>
<evidence type="ECO:0000256" key="3">
    <source>
        <dbReference type="ARBA" id="ARBA00022525"/>
    </source>
</evidence>
<dbReference type="InterPro" id="IPR000734">
    <property type="entry name" value="TAG_lipase"/>
</dbReference>
<evidence type="ECO:0000259" key="6">
    <source>
        <dbReference type="Pfam" id="PF00151"/>
    </source>
</evidence>
<dbReference type="InterPro" id="IPR029058">
    <property type="entry name" value="AB_hydrolase_fold"/>
</dbReference>
<feature type="domain" description="Lipase" evidence="6">
    <location>
        <begin position="80"/>
        <end position="277"/>
    </location>
</feature>
<feature type="signal peptide" evidence="5">
    <location>
        <begin position="1"/>
        <end position="28"/>
    </location>
</feature>
<organism evidence="7 8">
    <name type="scientific">Diabrotica virgifera virgifera</name>
    <name type="common">western corn rootworm</name>
    <dbReference type="NCBI Taxonomy" id="50390"/>
    <lineage>
        <taxon>Eukaryota</taxon>
        <taxon>Metazoa</taxon>
        <taxon>Ecdysozoa</taxon>
        <taxon>Arthropoda</taxon>
        <taxon>Hexapoda</taxon>
        <taxon>Insecta</taxon>
        <taxon>Pterygota</taxon>
        <taxon>Neoptera</taxon>
        <taxon>Endopterygota</taxon>
        <taxon>Coleoptera</taxon>
        <taxon>Polyphaga</taxon>
        <taxon>Cucujiformia</taxon>
        <taxon>Chrysomeloidea</taxon>
        <taxon>Chrysomelidae</taxon>
        <taxon>Galerucinae</taxon>
        <taxon>Diabroticina</taxon>
        <taxon>Diabroticites</taxon>
        <taxon>Diabrotica</taxon>
    </lineage>
</organism>
<proteinExistence type="inferred from homology"/>
<evidence type="ECO:0000313" key="7">
    <source>
        <dbReference type="EnsemblMetazoa" id="XP_050501359.1"/>
    </source>
</evidence>
<evidence type="ECO:0000256" key="2">
    <source>
        <dbReference type="ARBA" id="ARBA00010701"/>
    </source>
</evidence>
<keyword evidence="5" id="KW-0732">Signal</keyword>
<dbReference type="PANTHER" id="PTHR11610">
    <property type="entry name" value="LIPASE"/>
    <property type="match status" value="1"/>
</dbReference>
<accession>A0ABM5JTU4</accession>
<dbReference type="GeneID" id="126881250"/>
<comment type="subcellular location">
    <subcellularLocation>
        <location evidence="1">Secreted</location>
    </subcellularLocation>
</comment>
<feature type="chain" id="PRO_5045508736" description="Lipase domain-containing protein" evidence="5">
    <location>
        <begin position="29"/>
        <end position="337"/>
    </location>
</feature>
<evidence type="ECO:0000313" key="8">
    <source>
        <dbReference type="Proteomes" id="UP001652700"/>
    </source>
</evidence>
<dbReference type="RefSeq" id="XP_050501359.1">
    <property type="nucleotide sequence ID" value="XM_050645402.1"/>
</dbReference>
<sequence length="337" mass="37619">MCTNVSVKSCRMFMRLLLVSALFSQCSSDLMSREELIEAYAELSAINYNVANAQRNDVSFLYANGLSGLVELTPSNASDVLNLAHPVVFVAHGYKQNISIPWFNIIRDNYIKRTSGKVNIIFLNWCDGASNYPLDVSFANVYPIGNYISEFVIATKMNVETIHFIGFDLGAHIGGFLGKILYLHTSKKIGRITALDPTGPKFDRANVPANSRLDKSDASYVEVHHCDVQALGVTKPYGHIDYYINGGYNQPGCSSDIVENSDCSHFRCPYVYAESLNTNVLVKKGTFVSDGVLIYVRPNNFSIPIFYGGTAWTFPRFQHGIYFVKTLDKVPYLSFLK</sequence>
<dbReference type="SUPFAM" id="SSF53474">
    <property type="entry name" value="alpha/beta-Hydrolases"/>
    <property type="match status" value="1"/>
</dbReference>
<keyword evidence="3" id="KW-0964">Secreted</keyword>
<protein>
    <recommendedName>
        <fullName evidence="6">Lipase domain-containing protein</fullName>
    </recommendedName>
</protein>
<evidence type="ECO:0000256" key="1">
    <source>
        <dbReference type="ARBA" id="ARBA00004613"/>
    </source>
</evidence>
<keyword evidence="8" id="KW-1185">Reference proteome</keyword>
<dbReference type="EnsemblMetazoa" id="XM_050645402.1">
    <property type="protein sequence ID" value="XP_050501359.1"/>
    <property type="gene ID" value="LOC126881250"/>
</dbReference>
<dbReference type="InterPro" id="IPR013818">
    <property type="entry name" value="Lipase"/>
</dbReference>
<dbReference type="Gene3D" id="3.40.50.1820">
    <property type="entry name" value="alpha/beta hydrolase"/>
    <property type="match status" value="1"/>
</dbReference>
<name>A0ABM5JTU4_DIAVI</name>
<comment type="similarity">
    <text evidence="2 4">Belongs to the AB hydrolase superfamily. Lipase family.</text>
</comment>
<reference evidence="7" key="1">
    <citation type="submission" date="2025-05" db="UniProtKB">
        <authorList>
            <consortium name="EnsemblMetazoa"/>
        </authorList>
    </citation>
    <scope>IDENTIFICATION</scope>
</reference>
<evidence type="ECO:0000256" key="5">
    <source>
        <dbReference type="SAM" id="SignalP"/>
    </source>
</evidence>
<dbReference type="Pfam" id="PF00151">
    <property type="entry name" value="Lipase"/>
    <property type="match status" value="1"/>
</dbReference>
<dbReference type="Proteomes" id="UP001652700">
    <property type="component" value="Unplaced"/>
</dbReference>